<dbReference type="InterPro" id="IPR001387">
    <property type="entry name" value="Cro/C1-type_HTH"/>
</dbReference>
<dbReference type="EMBL" id="SZOM01000394">
    <property type="protein sequence ID" value="TKH09026.1"/>
    <property type="molecule type" value="Genomic_DNA"/>
</dbReference>
<name>A0A4U2ME14_9BACI</name>
<dbReference type="PROSITE" id="PS50943">
    <property type="entry name" value="HTH_CROC1"/>
    <property type="match status" value="1"/>
</dbReference>
<proteinExistence type="predicted"/>
<evidence type="ECO:0000313" key="3">
    <source>
        <dbReference type="Proteomes" id="UP000306037"/>
    </source>
</evidence>
<gene>
    <name evidence="2" type="ORF">FC694_28580</name>
</gene>
<reference evidence="2 3" key="1">
    <citation type="journal article" date="2019" name="Environ. Microbiol.">
        <title>An active ?-lactamase is a part of an orchestrated cell wall stress resistance network of Bacillus subtilis and related rhizosphere species.</title>
        <authorList>
            <person name="Bucher T."/>
            <person name="Keren-Paz A."/>
            <person name="Hausser J."/>
            <person name="Olender T."/>
            <person name="Cytryn E."/>
            <person name="Kolodkin-Gal I."/>
        </authorList>
    </citation>
    <scope>NUCLEOTIDE SEQUENCE [LARGE SCALE GENOMIC DNA]</scope>
    <source>
        <strain evidence="2 3">I71</strain>
    </source>
</reference>
<dbReference type="Gene3D" id="1.10.260.40">
    <property type="entry name" value="lambda repressor-like DNA-binding domains"/>
    <property type="match status" value="1"/>
</dbReference>
<dbReference type="RefSeq" id="WP_061667720.1">
    <property type="nucleotide sequence ID" value="NZ_SZOM01000394.1"/>
</dbReference>
<evidence type="ECO:0000259" key="1">
    <source>
        <dbReference type="PROSITE" id="PS50943"/>
    </source>
</evidence>
<feature type="domain" description="HTH cro/C1-type" evidence="1">
    <location>
        <begin position="12"/>
        <end position="66"/>
    </location>
</feature>
<organism evidence="2 3">
    <name type="scientific">Bacillus wiedmannii</name>
    <dbReference type="NCBI Taxonomy" id="1890302"/>
    <lineage>
        <taxon>Bacteria</taxon>
        <taxon>Bacillati</taxon>
        <taxon>Bacillota</taxon>
        <taxon>Bacilli</taxon>
        <taxon>Bacillales</taxon>
        <taxon>Bacillaceae</taxon>
        <taxon>Bacillus</taxon>
        <taxon>Bacillus cereus group</taxon>
    </lineage>
</organism>
<dbReference type="Pfam" id="PF01381">
    <property type="entry name" value="HTH_3"/>
    <property type="match status" value="1"/>
</dbReference>
<evidence type="ECO:0000313" key="2">
    <source>
        <dbReference type="EMBL" id="TKH09026.1"/>
    </source>
</evidence>
<protein>
    <submittedName>
        <fullName evidence="2">Helix-turn-helix transcriptional regulator</fullName>
    </submittedName>
</protein>
<dbReference type="SMART" id="SM00530">
    <property type="entry name" value="HTH_XRE"/>
    <property type="match status" value="1"/>
</dbReference>
<comment type="caution">
    <text evidence="2">The sequence shown here is derived from an EMBL/GenBank/DDBJ whole genome shotgun (WGS) entry which is preliminary data.</text>
</comment>
<dbReference type="AlphaFoldDB" id="A0A4U2ME14"/>
<dbReference type="CDD" id="cd00093">
    <property type="entry name" value="HTH_XRE"/>
    <property type="match status" value="1"/>
</dbReference>
<dbReference type="GO" id="GO:0003677">
    <property type="term" value="F:DNA binding"/>
    <property type="evidence" value="ECO:0007669"/>
    <property type="project" value="InterPro"/>
</dbReference>
<dbReference type="InterPro" id="IPR010982">
    <property type="entry name" value="Lambda_DNA-bd_dom_sf"/>
</dbReference>
<dbReference type="SUPFAM" id="SSF47413">
    <property type="entry name" value="lambda repressor-like DNA-binding domains"/>
    <property type="match status" value="1"/>
</dbReference>
<accession>A0A4U2ME14</accession>
<sequence length="77" mass="8622">MTTENQSNLTLIRQIRESRGLTIAELSRITKVPENTLYSIEQGRCGVSADRAKAISICLKVPLEQLFESSSFHAKKN</sequence>
<dbReference type="Proteomes" id="UP000306037">
    <property type="component" value="Unassembled WGS sequence"/>
</dbReference>